<dbReference type="Proteomes" id="UP000800094">
    <property type="component" value="Unassembled WGS sequence"/>
</dbReference>
<dbReference type="SMART" id="SM00248">
    <property type="entry name" value="ANK"/>
    <property type="match status" value="2"/>
</dbReference>
<evidence type="ECO:0000256" key="1">
    <source>
        <dbReference type="ARBA" id="ARBA00022737"/>
    </source>
</evidence>
<evidence type="ECO:0000259" key="4">
    <source>
        <dbReference type="Pfam" id="PF22939"/>
    </source>
</evidence>
<dbReference type="Gene3D" id="1.25.40.20">
    <property type="entry name" value="Ankyrin repeat-containing domain"/>
    <property type="match status" value="1"/>
</dbReference>
<dbReference type="InterPro" id="IPR027417">
    <property type="entry name" value="P-loop_NTPase"/>
</dbReference>
<dbReference type="RefSeq" id="XP_033685799.1">
    <property type="nucleotide sequence ID" value="XM_033828608.1"/>
</dbReference>
<feature type="region of interest" description="Disordered" evidence="3">
    <location>
        <begin position="621"/>
        <end position="656"/>
    </location>
</feature>
<evidence type="ECO:0000259" key="5">
    <source>
        <dbReference type="Pfam" id="PF24883"/>
    </source>
</evidence>
<name>A0A6A6IJM4_9PLEO</name>
<dbReference type="OrthoDB" id="1577640at2759"/>
<dbReference type="SUPFAM" id="SSF48403">
    <property type="entry name" value="Ankyrin repeat"/>
    <property type="match status" value="1"/>
</dbReference>
<dbReference type="SUPFAM" id="SSF52540">
    <property type="entry name" value="P-loop containing nucleoside triphosphate hydrolases"/>
    <property type="match status" value="1"/>
</dbReference>
<dbReference type="InterPro" id="IPR056884">
    <property type="entry name" value="NPHP3-like_N"/>
</dbReference>
<evidence type="ECO:0000256" key="2">
    <source>
        <dbReference type="PROSITE-ProRule" id="PRU00023"/>
    </source>
</evidence>
<keyword evidence="7" id="KW-1185">Reference proteome</keyword>
<dbReference type="Gene3D" id="3.40.50.300">
    <property type="entry name" value="P-loop containing nucleotide triphosphate hydrolases"/>
    <property type="match status" value="1"/>
</dbReference>
<dbReference type="InterPro" id="IPR054471">
    <property type="entry name" value="GPIID_WHD"/>
</dbReference>
<dbReference type="GeneID" id="54581938"/>
<dbReference type="PROSITE" id="PS50088">
    <property type="entry name" value="ANK_REPEAT"/>
    <property type="match status" value="2"/>
</dbReference>
<feature type="repeat" description="ANK" evidence="2">
    <location>
        <begin position="541"/>
        <end position="573"/>
    </location>
</feature>
<gene>
    <name evidence="6" type="ORF">BU26DRAFT_517582</name>
</gene>
<dbReference type="PROSITE" id="PS50297">
    <property type="entry name" value="ANK_REP_REGION"/>
    <property type="match status" value="2"/>
</dbReference>
<dbReference type="Pfam" id="PF24883">
    <property type="entry name" value="NPHP3_N"/>
    <property type="match status" value="1"/>
</dbReference>
<feature type="domain" description="Nephrocystin 3-like N-terminal" evidence="5">
    <location>
        <begin position="61"/>
        <end position="224"/>
    </location>
</feature>
<dbReference type="InterPro" id="IPR036770">
    <property type="entry name" value="Ankyrin_rpt-contain_sf"/>
</dbReference>
<accession>A0A6A6IJM4</accession>
<feature type="compositionally biased region" description="Basic and acidic residues" evidence="3">
    <location>
        <begin position="624"/>
        <end position="647"/>
    </location>
</feature>
<dbReference type="Pfam" id="PF22939">
    <property type="entry name" value="WHD_GPIID"/>
    <property type="match status" value="1"/>
</dbReference>
<feature type="repeat" description="ANK" evidence="2">
    <location>
        <begin position="578"/>
        <end position="608"/>
    </location>
</feature>
<evidence type="ECO:0000313" key="7">
    <source>
        <dbReference type="Proteomes" id="UP000800094"/>
    </source>
</evidence>
<evidence type="ECO:0000256" key="3">
    <source>
        <dbReference type="SAM" id="MobiDB-lite"/>
    </source>
</evidence>
<dbReference type="PANTHER" id="PTHR10039">
    <property type="entry name" value="AMELOGENIN"/>
    <property type="match status" value="1"/>
</dbReference>
<proteinExistence type="predicted"/>
<feature type="domain" description="GPI inositol-deacylase winged helix" evidence="4">
    <location>
        <begin position="340"/>
        <end position="434"/>
    </location>
</feature>
<reference evidence="6" key="1">
    <citation type="journal article" date="2020" name="Stud. Mycol.">
        <title>101 Dothideomycetes genomes: a test case for predicting lifestyles and emergence of pathogens.</title>
        <authorList>
            <person name="Haridas S."/>
            <person name="Albert R."/>
            <person name="Binder M."/>
            <person name="Bloem J."/>
            <person name="Labutti K."/>
            <person name="Salamov A."/>
            <person name="Andreopoulos B."/>
            <person name="Baker S."/>
            <person name="Barry K."/>
            <person name="Bills G."/>
            <person name="Bluhm B."/>
            <person name="Cannon C."/>
            <person name="Castanera R."/>
            <person name="Culley D."/>
            <person name="Daum C."/>
            <person name="Ezra D."/>
            <person name="Gonzalez J."/>
            <person name="Henrissat B."/>
            <person name="Kuo A."/>
            <person name="Liang C."/>
            <person name="Lipzen A."/>
            <person name="Lutzoni F."/>
            <person name="Magnuson J."/>
            <person name="Mondo S."/>
            <person name="Nolan M."/>
            <person name="Ohm R."/>
            <person name="Pangilinan J."/>
            <person name="Park H.-J."/>
            <person name="Ramirez L."/>
            <person name="Alfaro M."/>
            <person name="Sun H."/>
            <person name="Tritt A."/>
            <person name="Yoshinaga Y."/>
            <person name="Zwiers L.-H."/>
            <person name="Turgeon B."/>
            <person name="Goodwin S."/>
            <person name="Spatafora J."/>
            <person name="Crous P."/>
            <person name="Grigoriev I."/>
        </authorList>
    </citation>
    <scope>NUCLEOTIDE SEQUENCE</scope>
    <source>
        <strain evidence="6">CBS 122368</strain>
    </source>
</reference>
<keyword evidence="1" id="KW-0677">Repeat</keyword>
<evidence type="ECO:0000313" key="6">
    <source>
        <dbReference type="EMBL" id="KAF2250795.1"/>
    </source>
</evidence>
<sequence>MAPTKSFGNNNAGFQAGEIHGSVHVEFRPPPDEKLLKIRRWLSAPDPSTNYQKALKLRQADTGGWFLEGREYTRWKTEPALPLWLYGIPGCGKTILCSAVLGDVLEFCRDGPGRVAAYFFFDFNDVQKQDLGKMLRSLIWQLSRQSGKIPTSLNDLFSSCESGQQQPSADALQEVLRLMIPELPQAYVVLDALDECAQRAELMETLEIIAGWRLQNLHLLVTSRRERAIESTLEEIVDDQRRICLQSALVDKDIQRYIRQRLATDKTLQKWTKDDGVRQEIESVLRDGANGMFRWAACQLDSLAKCRNRATLRKALATLPPTLDQTYERILSAISEADSEYAIRILRWLTFSARPLSVNEIAEVVAIDTKRDPAFDRDEVLEDPLDALHICSSLVTITVNNEHEQYSDYELKDVSREIVALAHYSVKEYLISDRIWTGEAAKYGMRDDVCHDAMVRSCLGYLLQFKQLELHPGFLQVFRLARYSAEYWISHARKTGEQTEEMGQLAIRLCSKNSSSYVNWIRLWDPERPRKNPDFQKRLEEIHEPLYYAALLDLRGVVKLLLDAGADVNAAQGGGFGNALYAASSLGYEQVVVKLLLDAGADVNAQRGGFGNALQAASEGVLRSQDREQGWPARTEETAAQARDHGTKGHVRSHGNDQGHVTWIRWIRRSKVDQV</sequence>
<dbReference type="PANTHER" id="PTHR10039:SF16">
    <property type="entry name" value="GPI INOSITOL-DEACYLASE"/>
    <property type="match status" value="1"/>
</dbReference>
<keyword evidence="2" id="KW-0040">ANK repeat</keyword>
<dbReference type="InterPro" id="IPR002110">
    <property type="entry name" value="Ankyrin_rpt"/>
</dbReference>
<dbReference type="Pfam" id="PF00023">
    <property type="entry name" value="Ank"/>
    <property type="match status" value="2"/>
</dbReference>
<organism evidence="6 7">
    <name type="scientific">Trematosphaeria pertusa</name>
    <dbReference type="NCBI Taxonomy" id="390896"/>
    <lineage>
        <taxon>Eukaryota</taxon>
        <taxon>Fungi</taxon>
        <taxon>Dikarya</taxon>
        <taxon>Ascomycota</taxon>
        <taxon>Pezizomycotina</taxon>
        <taxon>Dothideomycetes</taxon>
        <taxon>Pleosporomycetidae</taxon>
        <taxon>Pleosporales</taxon>
        <taxon>Massarineae</taxon>
        <taxon>Trematosphaeriaceae</taxon>
        <taxon>Trematosphaeria</taxon>
    </lineage>
</organism>
<dbReference type="AlphaFoldDB" id="A0A6A6IJM4"/>
<protein>
    <submittedName>
        <fullName evidence="6">Uncharacterized protein</fullName>
    </submittedName>
</protein>
<dbReference type="EMBL" id="ML987193">
    <property type="protein sequence ID" value="KAF2250795.1"/>
    <property type="molecule type" value="Genomic_DNA"/>
</dbReference>